<proteinExistence type="predicted"/>
<keyword evidence="1" id="KW-1133">Transmembrane helix</keyword>
<feature type="transmembrane region" description="Helical" evidence="1">
    <location>
        <begin position="97"/>
        <end position="115"/>
    </location>
</feature>
<feature type="transmembrane region" description="Helical" evidence="1">
    <location>
        <begin position="72"/>
        <end position="91"/>
    </location>
</feature>
<dbReference type="PANTHER" id="PTHR34821">
    <property type="entry name" value="INNER MEMBRANE PROTEIN YDCZ"/>
    <property type="match status" value="1"/>
</dbReference>
<reference evidence="2 3" key="1">
    <citation type="submission" date="2017-03" db="EMBL/GenBank/DDBJ databases">
        <title>Lifting the veil on microbial sulfur biogeochemistry in mining wastewaters.</title>
        <authorList>
            <person name="Kantor R.S."/>
            <person name="Colenbrander Nelson T."/>
            <person name="Marshall S."/>
            <person name="Bennett D."/>
            <person name="Apte S."/>
            <person name="Camacho D."/>
            <person name="Thomas B.C."/>
            <person name="Warren L.A."/>
            <person name="Banfield J.F."/>
        </authorList>
    </citation>
    <scope>NUCLEOTIDE SEQUENCE [LARGE SCALE GENOMIC DNA]</scope>
    <source>
        <strain evidence="2">32-69-9</strain>
    </source>
</reference>
<dbReference type="InterPro" id="IPR006750">
    <property type="entry name" value="YdcZ"/>
</dbReference>
<dbReference type="GO" id="GO:0005886">
    <property type="term" value="C:plasma membrane"/>
    <property type="evidence" value="ECO:0007669"/>
    <property type="project" value="TreeGrafter"/>
</dbReference>
<protein>
    <recommendedName>
        <fullName evidence="4">EamA-like transporter family protein</fullName>
    </recommendedName>
</protein>
<accession>A0A258FNI9</accession>
<dbReference type="PANTHER" id="PTHR34821:SF2">
    <property type="entry name" value="INNER MEMBRANE PROTEIN YDCZ"/>
    <property type="match status" value="1"/>
</dbReference>
<comment type="caution">
    <text evidence="2">The sequence shown here is derived from an EMBL/GenBank/DDBJ whole genome shotgun (WGS) entry which is preliminary data.</text>
</comment>
<keyword evidence="1" id="KW-0812">Transmembrane</keyword>
<evidence type="ECO:0000313" key="2">
    <source>
        <dbReference type="EMBL" id="OYX34061.1"/>
    </source>
</evidence>
<dbReference type="Proteomes" id="UP000215595">
    <property type="component" value="Unassembled WGS sequence"/>
</dbReference>
<evidence type="ECO:0000313" key="3">
    <source>
        <dbReference type="Proteomes" id="UP000215595"/>
    </source>
</evidence>
<organism evidence="2 3">
    <name type="scientific">Brevundimonas subvibrioides</name>
    <dbReference type="NCBI Taxonomy" id="74313"/>
    <lineage>
        <taxon>Bacteria</taxon>
        <taxon>Pseudomonadati</taxon>
        <taxon>Pseudomonadota</taxon>
        <taxon>Alphaproteobacteria</taxon>
        <taxon>Caulobacterales</taxon>
        <taxon>Caulobacteraceae</taxon>
        <taxon>Brevundimonas</taxon>
    </lineage>
</organism>
<feature type="transmembrane region" description="Helical" evidence="1">
    <location>
        <begin position="38"/>
        <end position="60"/>
    </location>
</feature>
<gene>
    <name evidence="2" type="ORF">B7Z01_06900</name>
</gene>
<dbReference type="EMBL" id="NCEB01000011">
    <property type="protein sequence ID" value="OYX34061.1"/>
    <property type="molecule type" value="Genomic_DNA"/>
</dbReference>
<dbReference type="Pfam" id="PF04657">
    <property type="entry name" value="DMT_YdcZ"/>
    <property type="match status" value="1"/>
</dbReference>
<sequence length="149" mass="14881">MNLGPWIAIFAVVLAGGATALQAPTNAKLAVAVSGPVNAAFVSFAVGTAALGILAAILHARPDMVAVKGLPPYAWIGGLYGAVFVVAAAWAVPRLGVATTITLMVAGQLLISLVLDHFGALGVPRAPISLTRLAGVALVIGGVVLVRRG</sequence>
<feature type="transmembrane region" description="Helical" evidence="1">
    <location>
        <begin position="127"/>
        <end position="146"/>
    </location>
</feature>
<evidence type="ECO:0008006" key="4">
    <source>
        <dbReference type="Google" id="ProtNLM"/>
    </source>
</evidence>
<keyword evidence="1" id="KW-0472">Membrane</keyword>
<evidence type="ECO:0000256" key="1">
    <source>
        <dbReference type="SAM" id="Phobius"/>
    </source>
</evidence>
<name>A0A258FNI9_9CAUL</name>
<dbReference type="AlphaFoldDB" id="A0A258FNI9"/>